<sequence length="253" mass="27148">MLEKAMFATIANHLTKIIHMHRMRPGFSAVVWLLNCALVGVVCFAIGVRYAAVMVPILLTAGAFVFAWICYRSDDLDRRIAAADAGPAWDVYVNGIVAGKLADSQYAAITREVFFDVNQLIAQLINYVHVTLQFALLVARVSVFVAFWLAAFFVIAAPQKAMAFLHAISGDVAAGNPNQLASTVVLALLSVVTLAAVWVITTTSGKRFGYVDMFDRACARAVRHAISCAADGSVSLARFSVSKAPGSSQSTSN</sequence>
<feature type="transmembrane region" description="Helical" evidence="1">
    <location>
        <begin position="26"/>
        <end position="47"/>
    </location>
</feature>
<evidence type="ECO:0000313" key="2">
    <source>
        <dbReference type="EMBL" id="KWZ39540.1"/>
    </source>
</evidence>
<dbReference type="EMBL" id="LNJQ01000003">
    <property type="protein sequence ID" value="KWZ39540.1"/>
    <property type="molecule type" value="Genomic_DNA"/>
</dbReference>
<comment type="caution">
    <text evidence="2">The sequence shown here is derived from an EMBL/GenBank/DDBJ whole genome shotgun (WGS) entry which is preliminary data.</text>
</comment>
<reference evidence="2 3" key="1">
    <citation type="submission" date="2015-11" db="EMBL/GenBank/DDBJ databases">
        <authorList>
            <person name="Sahl J."/>
            <person name="Wagner D."/>
            <person name="Keim P."/>
        </authorList>
    </citation>
    <scope>NUCLEOTIDE SEQUENCE [LARGE SCALE GENOMIC DNA]</scope>
    <source>
        <strain evidence="2 3">BDU18</strain>
    </source>
</reference>
<organism evidence="2 3">
    <name type="scientific">Burkholderia savannae</name>
    <dbReference type="NCBI Taxonomy" id="1637837"/>
    <lineage>
        <taxon>Bacteria</taxon>
        <taxon>Pseudomonadati</taxon>
        <taxon>Pseudomonadota</taxon>
        <taxon>Betaproteobacteria</taxon>
        <taxon>Burkholderiales</taxon>
        <taxon>Burkholderiaceae</taxon>
        <taxon>Burkholderia</taxon>
        <taxon>pseudomallei group</taxon>
    </lineage>
</organism>
<keyword evidence="3" id="KW-1185">Reference proteome</keyword>
<proteinExistence type="predicted"/>
<feature type="transmembrane region" description="Helical" evidence="1">
    <location>
        <begin position="134"/>
        <end position="159"/>
    </location>
</feature>
<keyword evidence="1" id="KW-1133">Transmembrane helix</keyword>
<feature type="transmembrane region" description="Helical" evidence="1">
    <location>
        <begin position="53"/>
        <end position="71"/>
    </location>
</feature>
<protein>
    <submittedName>
        <fullName evidence="2">Uncharacterized protein</fullName>
    </submittedName>
</protein>
<feature type="transmembrane region" description="Helical" evidence="1">
    <location>
        <begin position="179"/>
        <end position="200"/>
    </location>
</feature>
<dbReference type="Proteomes" id="UP000070255">
    <property type="component" value="Unassembled WGS sequence"/>
</dbReference>
<evidence type="ECO:0000313" key="3">
    <source>
        <dbReference type="Proteomes" id="UP000070255"/>
    </source>
</evidence>
<keyword evidence="1" id="KW-0472">Membrane</keyword>
<gene>
    <name evidence="2" type="ORF">WS72_19200</name>
</gene>
<name>A0ABR5T8C3_9BURK</name>
<keyword evidence="1" id="KW-0812">Transmembrane</keyword>
<evidence type="ECO:0000256" key="1">
    <source>
        <dbReference type="SAM" id="Phobius"/>
    </source>
</evidence>
<accession>A0ABR5T8C3</accession>